<dbReference type="RefSeq" id="WP_095270153.1">
    <property type="nucleotide sequence ID" value="NZ_NPBH01000037.1"/>
</dbReference>
<dbReference type="Gene3D" id="1.10.510.10">
    <property type="entry name" value="Transferase(Phosphotransferase) domain 1"/>
    <property type="match status" value="1"/>
</dbReference>
<sequence length="351" mass="40473">MITYTDTILKFKPLREIGAEGRNSQVVIAHDPQLNAELVIKKITKKENMEEVKFFEESQMLYATQHPNIMPIRYATQDEDFIYIAMEHYEKGSLNTLMNERHITARELIKFSLEFLSGVQFMHSKGLVHLDIKPTNILINNSNKAVVTDFGTSKYLNELGLVEIDPLYPLHFPPEAVNTDRASHLSDIYQIGLTMYRMANGNALFVRQLKDLNITSNEELAASIKAGIFPKREMFLPHIPLSLRKIILKALSLKPEDRYEDVMSLMNELASLDKNLDWSYNTINGNIRSNLTSTTGNMQHEVFFFQDDQGSWYTEGYKTNLETGRKTRVKDHFSNAHKTLSKAFEFIRKKL</sequence>
<dbReference type="InterPro" id="IPR011009">
    <property type="entry name" value="Kinase-like_dom_sf"/>
</dbReference>
<reference evidence="7 8" key="1">
    <citation type="submission" date="2017-07" db="EMBL/GenBank/DDBJ databases">
        <title>Isolation and whole genome analysis of endospore-forming bacteria from heroin.</title>
        <authorList>
            <person name="Kalinowski J."/>
            <person name="Ahrens B."/>
            <person name="Al-Dilaimi A."/>
            <person name="Winkler A."/>
            <person name="Wibberg D."/>
            <person name="Schleenbecker U."/>
            <person name="Ruckert C."/>
            <person name="Wolfel R."/>
            <person name="Grass G."/>
        </authorList>
    </citation>
    <scope>NUCLEOTIDE SEQUENCE [LARGE SCALE GENOMIC DNA]</scope>
    <source>
        <strain evidence="7 8">7509</strain>
    </source>
</reference>
<keyword evidence="2" id="KW-0808">Transferase</keyword>
<evidence type="ECO:0000256" key="1">
    <source>
        <dbReference type="ARBA" id="ARBA00012513"/>
    </source>
</evidence>
<evidence type="ECO:0000259" key="6">
    <source>
        <dbReference type="PROSITE" id="PS50011"/>
    </source>
</evidence>
<dbReference type="GO" id="GO:0004674">
    <property type="term" value="F:protein serine/threonine kinase activity"/>
    <property type="evidence" value="ECO:0007669"/>
    <property type="project" value="UniProtKB-KW"/>
</dbReference>
<dbReference type="PROSITE" id="PS50011">
    <property type="entry name" value="PROTEIN_KINASE_DOM"/>
    <property type="match status" value="1"/>
</dbReference>
<dbReference type="GO" id="GO:0005524">
    <property type="term" value="F:ATP binding"/>
    <property type="evidence" value="ECO:0007669"/>
    <property type="project" value="UniProtKB-KW"/>
</dbReference>
<evidence type="ECO:0000256" key="5">
    <source>
        <dbReference type="ARBA" id="ARBA00022840"/>
    </source>
</evidence>
<dbReference type="SMART" id="SM00220">
    <property type="entry name" value="S_TKc"/>
    <property type="match status" value="1"/>
</dbReference>
<dbReference type="CDD" id="cd14014">
    <property type="entry name" value="STKc_PknB_like"/>
    <property type="match status" value="1"/>
</dbReference>
<proteinExistence type="predicted"/>
<protein>
    <recommendedName>
        <fullName evidence="1">non-specific serine/threonine protein kinase</fullName>
        <ecNumber evidence="1">2.7.11.1</ecNumber>
    </recommendedName>
</protein>
<keyword evidence="7" id="KW-0723">Serine/threonine-protein kinase</keyword>
<keyword evidence="4 7" id="KW-0418">Kinase</keyword>
<organism evidence="7 8">
    <name type="scientific">Terribacillus saccharophilus</name>
    <dbReference type="NCBI Taxonomy" id="361277"/>
    <lineage>
        <taxon>Bacteria</taxon>
        <taxon>Bacillati</taxon>
        <taxon>Bacillota</taxon>
        <taxon>Bacilli</taxon>
        <taxon>Bacillales</taxon>
        <taxon>Bacillaceae</taxon>
        <taxon>Terribacillus</taxon>
    </lineage>
</organism>
<gene>
    <name evidence="7" type="ORF">CHI12_09500</name>
</gene>
<dbReference type="InterPro" id="IPR008271">
    <property type="entry name" value="Ser/Thr_kinase_AS"/>
</dbReference>
<keyword evidence="5" id="KW-0067">ATP-binding</keyword>
<evidence type="ECO:0000313" key="7">
    <source>
        <dbReference type="EMBL" id="PAE07792.1"/>
    </source>
</evidence>
<dbReference type="SUPFAM" id="SSF56112">
    <property type="entry name" value="Protein kinase-like (PK-like)"/>
    <property type="match status" value="1"/>
</dbReference>
<dbReference type="PANTHER" id="PTHR43671">
    <property type="entry name" value="SERINE/THREONINE-PROTEIN KINASE NEK"/>
    <property type="match status" value="1"/>
</dbReference>
<accession>A0A268HD26</accession>
<dbReference type="Proteomes" id="UP000216475">
    <property type="component" value="Unassembled WGS sequence"/>
</dbReference>
<dbReference type="InterPro" id="IPR050660">
    <property type="entry name" value="NEK_Ser/Thr_kinase"/>
</dbReference>
<keyword evidence="3" id="KW-0547">Nucleotide-binding</keyword>
<evidence type="ECO:0000313" key="8">
    <source>
        <dbReference type="Proteomes" id="UP000216475"/>
    </source>
</evidence>
<dbReference type="AlphaFoldDB" id="A0A268HD26"/>
<dbReference type="Gene3D" id="3.30.200.20">
    <property type="entry name" value="Phosphorylase Kinase, domain 1"/>
    <property type="match status" value="1"/>
</dbReference>
<comment type="caution">
    <text evidence="7">The sequence shown here is derived from an EMBL/GenBank/DDBJ whole genome shotgun (WGS) entry which is preliminary data.</text>
</comment>
<dbReference type="InterPro" id="IPR000719">
    <property type="entry name" value="Prot_kinase_dom"/>
</dbReference>
<evidence type="ECO:0000256" key="2">
    <source>
        <dbReference type="ARBA" id="ARBA00022679"/>
    </source>
</evidence>
<name>A0A268HD26_9BACI</name>
<dbReference type="PROSITE" id="PS00108">
    <property type="entry name" value="PROTEIN_KINASE_ST"/>
    <property type="match status" value="1"/>
</dbReference>
<dbReference type="Pfam" id="PF00069">
    <property type="entry name" value="Pkinase"/>
    <property type="match status" value="1"/>
</dbReference>
<feature type="domain" description="Protein kinase" evidence="6">
    <location>
        <begin position="12"/>
        <end position="270"/>
    </location>
</feature>
<evidence type="ECO:0000256" key="3">
    <source>
        <dbReference type="ARBA" id="ARBA00022741"/>
    </source>
</evidence>
<dbReference type="EC" id="2.7.11.1" evidence="1"/>
<dbReference type="EMBL" id="NPBH01000037">
    <property type="protein sequence ID" value="PAE07792.1"/>
    <property type="molecule type" value="Genomic_DNA"/>
</dbReference>
<dbReference type="PANTHER" id="PTHR43671:SF13">
    <property type="entry name" value="SERINE_THREONINE-PROTEIN KINASE NEK2"/>
    <property type="match status" value="1"/>
</dbReference>
<evidence type="ECO:0000256" key="4">
    <source>
        <dbReference type="ARBA" id="ARBA00022777"/>
    </source>
</evidence>